<dbReference type="PANTHER" id="PTHR34475:SF1">
    <property type="entry name" value="CYTOSKELETON PROTEIN RODZ"/>
    <property type="match status" value="1"/>
</dbReference>
<evidence type="ECO:0000256" key="2">
    <source>
        <dbReference type="SAM" id="Phobius"/>
    </source>
</evidence>
<keyword evidence="2" id="KW-0472">Membrane</keyword>
<dbReference type="InterPro" id="IPR010982">
    <property type="entry name" value="Lambda_DNA-bd_dom_sf"/>
</dbReference>
<feature type="region of interest" description="Disordered" evidence="1">
    <location>
        <begin position="159"/>
        <end position="283"/>
    </location>
</feature>
<feature type="region of interest" description="Disordered" evidence="1">
    <location>
        <begin position="1"/>
        <end position="23"/>
    </location>
</feature>
<feature type="compositionally biased region" description="Acidic residues" evidence="1">
    <location>
        <begin position="252"/>
        <end position="262"/>
    </location>
</feature>
<feature type="compositionally biased region" description="Polar residues" evidence="1">
    <location>
        <begin position="239"/>
        <end position="250"/>
    </location>
</feature>
<proteinExistence type="predicted"/>
<dbReference type="Pfam" id="PF13464">
    <property type="entry name" value="RodZ_C"/>
    <property type="match status" value="1"/>
</dbReference>
<evidence type="ECO:0000313" key="4">
    <source>
        <dbReference type="EMBL" id="NVZ10613.1"/>
    </source>
</evidence>
<dbReference type="GO" id="GO:0003677">
    <property type="term" value="F:DNA binding"/>
    <property type="evidence" value="ECO:0007669"/>
    <property type="project" value="InterPro"/>
</dbReference>
<keyword evidence="2" id="KW-1133">Transmembrane helix</keyword>
<feature type="compositionally biased region" description="Polar residues" evidence="1">
    <location>
        <begin position="1"/>
        <end position="11"/>
    </location>
</feature>
<dbReference type="PANTHER" id="PTHR34475">
    <property type="match status" value="1"/>
</dbReference>
<protein>
    <submittedName>
        <fullName evidence="4">Helix-turn-helix domain-containing protein</fullName>
    </submittedName>
</protein>
<dbReference type="InterPro" id="IPR025194">
    <property type="entry name" value="RodZ-like_C"/>
</dbReference>
<organism evidence="4 5">
    <name type="scientific">Allochromatium humboldtianum</name>
    <dbReference type="NCBI Taxonomy" id="504901"/>
    <lineage>
        <taxon>Bacteria</taxon>
        <taxon>Pseudomonadati</taxon>
        <taxon>Pseudomonadota</taxon>
        <taxon>Gammaproteobacteria</taxon>
        <taxon>Chromatiales</taxon>
        <taxon>Chromatiaceae</taxon>
        <taxon>Allochromatium</taxon>
    </lineage>
</organism>
<reference evidence="4 5" key="1">
    <citation type="submission" date="2020-06" db="EMBL/GenBank/DDBJ databases">
        <title>Whole-genome sequence of Allochromatium humboldtianum DSM 21881, type strain.</title>
        <authorList>
            <person name="Kyndt J.A."/>
            <person name="Meyer T.E."/>
        </authorList>
    </citation>
    <scope>NUCLEOTIDE SEQUENCE [LARGE SCALE GENOMIC DNA]</scope>
    <source>
        <strain evidence="4 5">DSM 21881</strain>
    </source>
</reference>
<feature type="compositionally biased region" description="Low complexity" evidence="1">
    <location>
        <begin position="214"/>
        <end position="236"/>
    </location>
</feature>
<evidence type="ECO:0000313" key="5">
    <source>
        <dbReference type="Proteomes" id="UP000592294"/>
    </source>
</evidence>
<gene>
    <name evidence="4" type="ORF">HW932_15220</name>
</gene>
<sequence>MSPSINTTPSDDPNMLEPNDTPGRRLRALRESRKLDIERVAAQLHLQRYVVEAIEGDQYERLPAPVFVVGYLKNYARLLGADPAPIVTAYRAMVPTREVGLSHALSVPDDSSQSSGGGRLVWVIAVLLIGVVAGAGALWLRGQSDSALQSDALALSPKGEESASTVAAPATPSDTSGATTAANTVTPAPASSRPAPESTIAAPPESIPLRGTQSPSPAGATPAEPAAPTTPAPAETLVAASTLTSAQSTPEEAPEDGDEASDAETQTESVTEEPAPEPEPTSTEVVLEFTGTSWIDVRGAGGGVVLNGEMRSGDRRVLDGEPPYKFVIGNTSATQLTIGGRPFDLQRRARGNVARFTLDPSSFE</sequence>
<evidence type="ECO:0000259" key="3">
    <source>
        <dbReference type="Pfam" id="PF13464"/>
    </source>
</evidence>
<dbReference type="Proteomes" id="UP000592294">
    <property type="component" value="Unassembled WGS sequence"/>
</dbReference>
<feature type="compositionally biased region" description="Low complexity" evidence="1">
    <location>
        <begin position="162"/>
        <end position="198"/>
    </location>
</feature>
<feature type="transmembrane region" description="Helical" evidence="2">
    <location>
        <begin position="120"/>
        <end position="140"/>
    </location>
</feature>
<dbReference type="RefSeq" id="WP_176977349.1">
    <property type="nucleotide sequence ID" value="NZ_JABZEO010000011.1"/>
</dbReference>
<dbReference type="EMBL" id="JABZEO010000011">
    <property type="protein sequence ID" value="NVZ10613.1"/>
    <property type="molecule type" value="Genomic_DNA"/>
</dbReference>
<evidence type="ECO:0000256" key="1">
    <source>
        <dbReference type="SAM" id="MobiDB-lite"/>
    </source>
</evidence>
<keyword evidence="2" id="KW-0812">Transmembrane</keyword>
<accession>A0A850RNV9</accession>
<keyword evidence="5" id="KW-1185">Reference proteome</keyword>
<name>A0A850RNV9_9GAMM</name>
<dbReference type="Gene3D" id="1.10.260.40">
    <property type="entry name" value="lambda repressor-like DNA-binding domains"/>
    <property type="match status" value="1"/>
</dbReference>
<dbReference type="AlphaFoldDB" id="A0A850RNV9"/>
<comment type="caution">
    <text evidence="4">The sequence shown here is derived from an EMBL/GenBank/DDBJ whole genome shotgun (WGS) entry which is preliminary data.</text>
</comment>
<dbReference type="Pfam" id="PF13413">
    <property type="entry name" value="HTH_25"/>
    <property type="match status" value="1"/>
</dbReference>
<dbReference type="InterPro" id="IPR050400">
    <property type="entry name" value="Bact_Cytoskel_RodZ"/>
</dbReference>
<feature type="domain" description="Cytoskeleton protein RodZ-like C-terminal" evidence="3">
    <location>
        <begin position="286"/>
        <end position="357"/>
    </location>
</feature>